<feature type="region of interest" description="Disordered" evidence="4">
    <location>
        <begin position="240"/>
        <end position="264"/>
    </location>
</feature>
<dbReference type="Gene3D" id="1.25.40.10">
    <property type="entry name" value="Tetratricopeptide repeat domain"/>
    <property type="match status" value="1"/>
</dbReference>
<accession>A0AAD7XQB2</accession>
<feature type="domain" description="J" evidence="5">
    <location>
        <begin position="489"/>
        <end position="554"/>
    </location>
</feature>
<dbReference type="PROSITE" id="PS50005">
    <property type="entry name" value="TPR"/>
    <property type="match status" value="1"/>
</dbReference>
<evidence type="ECO:0000256" key="2">
    <source>
        <dbReference type="ARBA" id="ARBA00022803"/>
    </source>
</evidence>
<dbReference type="InterPro" id="IPR018253">
    <property type="entry name" value="DnaJ_domain_CS"/>
</dbReference>
<keyword evidence="7" id="KW-1185">Reference proteome</keyword>
<protein>
    <recommendedName>
        <fullName evidence="5">J domain-containing protein</fullName>
    </recommendedName>
</protein>
<organism evidence="6 7">
    <name type="scientific">Chrysophaeum taylorii</name>
    <dbReference type="NCBI Taxonomy" id="2483200"/>
    <lineage>
        <taxon>Eukaryota</taxon>
        <taxon>Sar</taxon>
        <taxon>Stramenopiles</taxon>
        <taxon>Ochrophyta</taxon>
        <taxon>Pelagophyceae</taxon>
        <taxon>Pelagomonadales</taxon>
        <taxon>Pelagomonadaceae</taxon>
        <taxon>Chrysophaeum</taxon>
    </lineage>
</organism>
<evidence type="ECO:0000313" key="7">
    <source>
        <dbReference type="Proteomes" id="UP001230188"/>
    </source>
</evidence>
<evidence type="ECO:0000259" key="5">
    <source>
        <dbReference type="PROSITE" id="PS50076"/>
    </source>
</evidence>
<keyword evidence="2 3" id="KW-0802">TPR repeat</keyword>
<feature type="compositionally biased region" description="Basic residues" evidence="4">
    <location>
        <begin position="248"/>
        <end position="257"/>
    </location>
</feature>
<feature type="region of interest" description="Disordered" evidence="4">
    <location>
        <begin position="461"/>
        <end position="481"/>
    </location>
</feature>
<dbReference type="PANTHER" id="PTHR45188:SF2">
    <property type="entry name" value="DNAJ HOMOLOG SUBFAMILY C MEMBER 7"/>
    <property type="match status" value="1"/>
</dbReference>
<dbReference type="InterPro" id="IPR036869">
    <property type="entry name" value="J_dom_sf"/>
</dbReference>
<dbReference type="Pfam" id="PF00226">
    <property type="entry name" value="DnaJ"/>
    <property type="match status" value="1"/>
</dbReference>
<evidence type="ECO:0000256" key="1">
    <source>
        <dbReference type="ARBA" id="ARBA00022737"/>
    </source>
</evidence>
<dbReference type="SUPFAM" id="SSF46565">
    <property type="entry name" value="Chaperone J-domain"/>
    <property type="match status" value="1"/>
</dbReference>
<dbReference type="PROSITE" id="PS00636">
    <property type="entry name" value="DNAJ_1"/>
    <property type="match status" value="1"/>
</dbReference>
<reference evidence="6" key="1">
    <citation type="submission" date="2023-01" db="EMBL/GenBank/DDBJ databases">
        <title>Metagenome sequencing of chrysophaentin producing Chrysophaeum taylorii.</title>
        <authorList>
            <person name="Davison J."/>
            <person name="Bewley C."/>
        </authorList>
    </citation>
    <scope>NUCLEOTIDE SEQUENCE</scope>
    <source>
        <strain evidence="6">NIES-1699</strain>
    </source>
</reference>
<gene>
    <name evidence="6" type="ORF">CTAYLR_004329</name>
</gene>
<dbReference type="PANTHER" id="PTHR45188">
    <property type="entry name" value="DNAJ PROTEIN P58IPK HOMOLOG"/>
    <property type="match status" value="1"/>
</dbReference>
<dbReference type="PRINTS" id="PR00625">
    <property type="entry name" value="JDOMAIN"/>
</dbReference>
<proteinExistence type="predicted"/>
<dbReference type="EMBL" id="JAQMWT010000320">
    <property type="protein sequence ID" value="KAJ8604922.1"/>
    <property type="molecule type" value="Genomic_DNA"/>
</dbReference>
<dbReference type="CDD" id="cd06257">
    <property type="entry name" value="DnaJ"/>
    <property type="match status" value="1"/>
</dbReference>
<keyword evidence="1" id="KW-0677">Repeat</keyword>
<dbReference type="InterPro" id="IPR019734">
    <property type="entry name" value="TPR_rpt"/>
</dbReference>
<comment type="caution">
    <text evidence="6">The sequence shown here is derived from an EMBL/GenBank/DDBJ whole genome shotgun (WGS) entry which is preliminary data.</text>
</comment>
<dbReference type="AlphaFoldDB" id="A0AAD7XQB2"/>
<evidence type="ECO:0000313" key="6">
    <source>
        <dbReference type="EMBL" id="KAJ8604922.1"/>
    </source>
</evidence>
<dbReference type="InterPro" id="IPR001623">
    <property type="entry name" value="DnaJ_domain"/>
</dbReference>
<dbReference type="PROSITE" id="PS50076">
    <property type="entry name" value="DNAJ_2"/>
    <property type="match status" value="1"/>
</dbReference>
<dbReference type="InterPro" id="IPR011990">
    <property type="entry name" value="TPR-like_helical_dom_sf"/>
</dbReference>
<evidence type="ECO:0000256" key="3">
    <source>
        <dbReference type="PROSITE-ProRule" id="PRU00339"/>
    </source>
</evidence>
<dbReference type="Gene3D" id="1.10.287.110">
    <property type="entry name" value="DnaJ domain"/>
    <property type="match status" value="1"/>
</dbReference>
<dbReference type="Proteomes" id="UP001230188">
    <property type="component" value="Unassembled WGS sequence"/>
</dbReference>
<feature type="repeat" description="TPR" evidence="3">
    <location>
        <begin position="47"/>
        <end position="80"/>
    </location>
</feature>
<dbReference type="SMART" id="SM00271">
    <property type="entry name" value="DnaJ"/>
    <property type="match status" value="1"/>
</dbReference>
<dbReference type="SUPFAM" id="SSF48452">
    <property type="entry name" value="TPR-like"/>
    <property type="match status" value="1"/>
</dbReference>
<evidence type="ECO:0000256" key="4">
    <source>
        <dbReference type="SAM" id="MobiDB-lite"/>
    </source>
</evidence>
<sequence>MGEKLRWRGPSYGGATIEPFDVLGVSRKEEKEPAVVVKAKTVSRSDEKAKKERGDMLMREKEYEAAARVYGEALALNPRSVVAMSNRCAALLAAKRAPAAVLEARRLVEAAPSWAKARGRLVAALHAAGDPESAAREASLGLELWPGNESLEDALRRATEASNATRVIYVSHEDVTLKLQLTPRWLRKTCRELAEVVRKRRQHQQSGELRLEGEGQWIPGAMLVGDVVRDGTRLVARPWAAATEAKPAKSRAPRRRSSTTSKSSPLDAARLAFGLSNWKAAIEAALANPDDDESRLIHVRALAAQRKWEEVLEACDRYYEEVPSQLLRTYEKASRYAGRDDGRVVEDPERAVAEDPEDPIARLALARSLLTTSPADAANQASIALGLGTSPKPLLVRAEASLGVDDAAALLDLLDFLDLERLQHTPEAARARHLVATLVNAGVTRPDRARKLDWTGVQWHETVSPDDDKDPPTRDADFDDDVDDHLDAGLYGVLGLDRTASPADIRRAYRSLALRLHPDKNPQDPDAHRRFARLAHAYAVLSDPQNRLYYDNQSVVH</sequence>
<name>A0AAD7XQB2_9STRA</name>